<proteinExistence type="inferred from homology"/>
<keyword evidence="5" id="KW-1185">Reference proteome</keyword>
<keyword evidence="4" id="KW-0378">Hydrolase</keyword>
<dbReference type="Proteomes" id="UP001595960">
    <property type="component" value="Unassembled WGS sequence"/>
</dbReference>
<comment type="caution">
    <text evidence="4">The sequence shown here is derived from an EMBL/GenBank/DDBJ whole genome shotgun (WGS) entry which is preliminary data.</text>
</comment>
<feature type="domain" description="Fumarylacetoacetase-like C-terminal" evidence="3">
    <location>
        <begin position="84"/>
        <end position="287"/>
    </location>
</feature>
<evidence type="ECO:0000313" key="5">
    <source>
        <dbReference type="Proteomes" id="UP001595960"/>
    </source>
</evidence>
<dbReference type="InterPro" id="IPR011234">
    <property type="entry name" value="Fumarylacetoacetase-like_C"/>
</dbReference>
<protein>
    <submittedName>
        <fullName evidence="4">Fumarylacetoacetate hydrolase family protein</fullName>
    </submittedName>
</protein>
<dbReference type="PANTHER" id="PTHR42796:SF4">
    <property type="entry name" value="FUMARYLACETOACETATE HYDROLASE DOMAIN-CONTAINING PROTEIN 2A"/>
    <property type="match status" value="1"/>
</dbReference>
<dbReference type="RefSeq" id="WP_204393634.1">
    <property type="nucleotide sequence ID" value="NZ_JAFBBW010000001.1"/>
</dbReference>
<dbReference type="GO" id="GO:0016787">
    <property type="term" value="F:hydrolase activity"/>
    <property type="evidence" value="ECO:0007669"/>
    <property type="project" value="UniProtKB-KW"/>
</dbReference>
<reference evidence="5" key="1">
    <citation type="journal article" date="2019" name="Int. J. Syst. Evol. Microbiol.">
        <title>The Global Catalogue of Microorganisms (GCM) 10K type strain sequencing project: providing services to taxonomists for standard genome sequencing and annotation.</title>
        <authorList>
            <consortium name="The Broad Institute Genomics Platform"/>
            <consortium name="The Broad Institute Genome Sequencing Center for Infectious Disease"/>
            <person name="Wu L."/>
            <person name="Ma J."/>
        </authorList>
    </citation>
    <scope>NUCLEOTIDE SEQUENCE [LARGE SCALE GENOMIC DNA]</scope>
    <source>
        <strain evidence="5">CGMCC 1.12192</strain>
    </source>
</reference>
<gene>
    <name evidence="4" type="ORF">ACFPER_12980</name>
</gene>
<dbReference type="Pfam" id="PF01557">
    <property type="entry name" value="FAA_hydrolase"/>
    <property type="match status" value="1"/>
</dbReference>
<dbReference type="InterPro" id="IPR051121">
    <property type="entry name" value="FAH"/>
</dbReference>
<dbReference type="InterPro" id="IPR036663">
    <property type="entry name" value="Fumarylacetoacetase_C_sf"/>
</dbReference>
<evidence type="ECO:0000259" key="3">
    <source>
        <dbReference type="Pfam" id="PF01557"/>
    </source>
</evidence>
<dbReference type="SUPFAM" id="SSF56529">
    <property type="entry name" value="FAH"/>
    <property type="match status" value="1"/>
</dbReference>
<dbReference type="PANTHER" id="PTHR42796">
    <property type="entry name" value="FUMARYLACETOACETATE HYDROLASE DOMAIN-CONTAINING PROTEIN 2A-RELATED"/>
    <property type="match status" value="1"/>
</dbReference>
<name>A0ABV9R6D9_9MICO</name>
<sequence length="291" mass="30923">MKFAHLRVEGHPTPRLAAVIGDDALFLDQVMADAPHDLQCLIERGADGLDAVRAAVFDALAAAAPTTPVAELRHASAVLRPAQVLAIGANYAAHASELKLRSESAMTIFSLWPNSLAGHGQTTTWAGDVATQVDYEAELGVIIGRPAKDVAVRDALDYVWGYTVVNDITARDIQFSEAQWSRCKSFDGFTPTGPVVVTADEIADPQDLWLTTNVDGHILQDASTNEMVRSVAEIISYLSRTATLPAGTLISTGSPGGAGYSRNPQVFLRDGSTVTVTIEGIGSLTTHCRVV</sequence>
<organism evidence="4 5">
    <name type="scientific">Agromyces aurantiacus</name>
    <dbReference type="NCBI Taxonomy" id="165814"/>
    <lineage>
        <taxon>Bacteria</taxon>
        <taxon>Bacillati</taxon>
        <taxon>Actinomycetota</taxon>
        <taxon>Actinomycetes</taxon>
        <taxon>Micrococcales</taxon>
        <taxon>Microbacteriaceae</taxon>
        <taxon>Agromyces</taxon>
    </lineage>
</organism>
<dbReference type="Gene3D" id="3.90.850.10">
    <property type="entry name" value="Fumarylacetoacetase-like, C-terminal domain"/>
    <property type="match status" value="1"/>
</dbReference>
<dbReference type="EMBL" id="JBHSJC010000001">
    <property type="protein sequence ID" value="MFC4829713.1"/>
    <property type="molecule type" value="Genomic_DNA"/>
</dbReference>
<evidence type="ECO:0000256" key="1">
    <source>
        <dbReference type="ARBA" id="ARBA00010211"/>
    </source>
</evidence>
<evidence type="ECO:0000256" key="2">
    <source>
        <dbReference type="ARBA" id="ARBA00022723"/>
    </source>
</evidence>
<accession>A0ABV9R6D9</accession>
<evidence type="ECO:0000313" key="4">
    <source>
        <dbReference type="EMBL" id="MFC4829713.1"/>
    </source>
</evidence>
<comment type="similarity">
    <text evidence="1">Belongs to the FAH family.</text>
</comment>
<keyword evidence="2" id="KW-0479">Metal-binding</keyword>